<reference evidence="3 4" key="1">
    <citation type="submission" date="2018-03" db="EMBL/GenBank/DDBJ databases">
        <title>Genomes of Pezizomycetes fungi and the evolution of truffles.</title>
        <authorList>
            <person name="Murat C."/>
            <person name="Payen T."/>
            <person name="Noel B."/>
            <person name="Kuo A."/>
            <person name="Martin F.M."/>
        </authorList>
    </citation>
    <scope>NUCLEOTIDE SEQUENCE [LARGE SCALE GENOMIC DNA]</scope>
    <source>
        <strain evidence="3">091103-1</strain>
    </source>
</reference>
<keyword evidence="4" id="KW-1185">Reference proteome</keyword>
<feature type="transmembrane region" description="Helical" evidence="2">
    <location>
        <begin position="20"/>
        <end position="37"/>
    </location>
</feature>
<gene>
    <name evidence="3" type="ORF">C7212DRAFT_357521</name>
</gene>
<dbReference type="OrthoDB" id="5382489at2759"/>
<feature type="transmembrane region" description="Helical" evidence="2">
    <location>
        <begin position="49"/>
        <end position="70"/>
    </location>
</feature>
<comment type="caution">
    <text evidence="3">The sequence shown here is derived from an EMBL/GenBank/DDBJ whole genome shotgun (WGS) entry which is preliminary data.</text>
</comment>
<evidence type="ECO:0000256" key="1">
    <source>
        <dbReference type="SAM" id="MobiDB-lite"/>
    </source>
</evidence>
<dbReference type="AlphaFoldDB" id="A0A317SRC0"/>
<keyword evidence="2" id="KW-0472">Membrane</keyword>
<accession>A0A317SRC0</accession>
<keyword evidence="2" id="KW-1133">Transmembrane helix</keyword>
<keyword evidence="2" id="KW-0812">Transmembrane</keyword>
<name>A0A317SRC0_9PEZI</name>
<sequence>MGTSFLPPGDPHWNRTPIRPGFFAFILITVANAAVCIAETAQRSHVMSVLVLTASLVTTMHVGIDMYYFFVVGRLYGISVFLLFFAEFCLWMVVDVSQAMDLGFLSKPKGWFDTDGPFTECGFGHKRARGGICELMRARFFISLVILAFSFAFTLFSALAPAPETRPISGLMGGGDGEGGDSAQPRSDQELGQVESQNVDQEQPGVQKGV</sequence>
<feature type="region of interest" description="Disordered" evidence="1">
    <location>
        <begin position="169"/>
        <end position="210"/>
    </location>
</feature>
<evidence type="ECO:0000256" key="2">
    <source>
        <dbReference type="SAM" id="Phobius"/>
    </source>
</evidence>
<protein>
    <submittedName>
        <fullName evidence="3">Uncharacterized protein</fullName>
    </submittedName>
</protein>
<dbReference type="EMBL" id="PYWC01000029">
    <property type="protein sequence ID" value="PWW76894.1"/>
    <property type="molecule type" value="Genomic_DNA"/>
</dbReference>
<organism evidence="3 4">
    <name type="scientific">Tuber magnatum</name>
    <name type="common">white Piedmont truffle</name>
    <dbReference type="NCBI Taxonomy" id="42249"/>
    <lineage>
        <taxon>Eukaryota</taxon>
        <taxon>Fungi</taxon>
        <taxon>Dikarya</taxon>
        <taxon>Ascomycota</taxon>
        <taxon>Pezizomycotina</taxon>
        <taxon>Pezizomycetes</taxon>
        <taxon>Pezizales</taxon>
        <taxon>Tuberaceae</taxon>
        <taxon>Tuber</taxon>
    </lineage>
</organism>
<evidence type="ECO:0000313" key="3">
    <source>
        <dbReference type="EMBL" id="PWW76894.1"/>
    </source>
</evidence>
<proteinExistence type="predicted"/>
<evidence type="ECO:0000313" key="4">
    <source>
        <dbReference type="Proteomes" id="UP000246991"/>
    </source>
</evidence>
<feature type="transmembrane region" description="Helical" evidence="2">
    <location>
        <begin position="140"/>
        <end position="160"/>
    </location>
</feature>
<dbReference type="Proteomes" id="UP000246991">
    <property type="component" value="Unassembled WGS sequence"/>
</dbReference>
<feature type="transmembrane region" description="Helical" evidence="2">
    <location>
        <begin position="76"/>
        <end position="94"/>
    </location>
</feature>